<reference evidence="1" key="1">
    <citation type="submission" date="2020-06" db="EMBL/GenBank/DDBJ databases">
        <title>WGS assembly of Ceratodon purpureus strain R40.</title>
        <authorList>
            <person name="Carey S.B."/>
            <person name="Jenkins J."/>
            <person name="Shu S."/>
            <person name="Lovell J.T."/>
            <person name="Sreedasyam A."/>
            <person name="Maumus F."/>
            <person name="Tiley G.P."/>
            <person name="Fernandez-Pozo N."/>
            <person name="Barry K."/>
            <person name="Chen C."/>
            <person name="Wang M."/>
            <person name="Lipzen A."/>
            <person name="Daum C."/>
            <person name="Saski C.A."/>
            <person name="Payton A.C."/>
            <person name="Mcbreen J.C."/>
            <person name="Conrad R.E."/>
            <person name="Kollar L.M."/>
            <person name="Olsson S."/>
            <person name="Huttunen S."/>
            <person name="Landis J.B."/>
            <person name="Wickett N.J."/>
            <person name="Johnson M.G."/>
            <person name="Rensing S.A."/>
            <person name="Grimwood J."/>
            <person name="Schmutz J."/>
            <person name="Mcdaniel S.F."/>
        </authorList>
    </citation>
    <scope>NUCLEOTIDE SEQUENCE</scope>
    <source>
        <strain evidence="1">R40</strain>
    </source>
</reference>
<proteinExistence type="predicted"/>
<accession>A0A8T0H080</accession>
<dbReference type="AlphaFoldDB" id="A0A8T0H080"/>
<evidence type="ECO:0000313" key="1">
    <source>
        <dbReference type="EMBL" id="KAG0563448.1"/>
    </source>
</evidence>
<dbReference type="Proteomes" id="UP000822688">
    <property type="component" value="Chromosome 8"/>
</dbReference>
<gene>
    <name evidence="1" type="ORF">KC19_8G032200</name>
</gene>
<organism evidence="1 2">
    <name type="scientific">Ceratodon purpureus</name>
    <name type="common">Fire moss</name>
    <name type="synonym">Dicranum purpureum</name>
    <dbReference type="NCBI Taxonomy" id="3225"/>
    <lineage>
        <taxon>Eukaryota</taxon>
        <taxon>Viridiplantae</taxon>
        <taxon>Streptophyta</taxon>
        <taxon>Embryophyta</taxon>
        <taxon>Bryophyta</taxon>
        <taxon>Bryophytina</taxon>
        <taxon>Bryopsida</taxon>
        <taxon>Dicranidae</taxon>
        <taxon>Pseudoditrichales</taxon>
        <taxon>Ditrichaceae</taxon>
        <taxon>Ceratodon</taxon>
    </lineage>
</organism>
<dbReference type="EMBL" id="CM026429">
    <property type="protein sequence ID" value="KAG0563448.1"/>
    <property type="molecule type" value="Genomic_DNA"/>
</dbReference>
<comment type="caution">
    <text evidence="1">The sequence shown here is derived from an EMBL/GenBank/DDBJ whole genome shotgun (WGS) entry which is preliminary data.</text>
</comment>
<evidence type="ECO:0000313" key="2">
    <source>
        <dbReference type="Proteomes" id="UP000822688"/>
    </source>
</evidence>
<protein>
    <submittedName>
        <fullName evidence="1">Uncharacterized protein</fullName>
    </submittedName>
</protein>
<name>A0A8T0H080_CERPU</name>
<sequence>MVMYFPSSVENAWRFQTTNSQYGQFYTAINRETERNKALEADCVRRTAQVKEELEEAKKCLEMVNKGGAMANQWPYGPRGPCCFEAAAKGRTCRCRAEKEPGRKNRYNLNSLEPWNCGNPPEPEFLADHVHCYHPRLPRPGLYPKITFGAVNREGRPISGGSCQGGQFGDPGGPRLSSGYHCPVDGPRDRSKNPVLPNESRYGFYRYYGYAGQGAKTSKGYRPKIS</sequence>
<keyword evidence="2" id="KW-1185">Reference proteome</keyword>